<dbReference type="InterPro" id="IPR044068">
    <property type="entry name" value="CB"/>
</dbReference>
<dbReference type="Pfam" id="PF00589">
    <property type="entry name" value="Phage_integrase"/>
    <property type="match status" value="1"/>
</dbReference>
<feature type="domain" description="Core-binding (CB)" evidence="7">
    <location>
        <begin position="103"/>
        <end position="184"/>
    </location>
</feature>
<reference evidence="8 9" key="1">
    <citation type="submission" date="2018-08" db="EMBL/GenBank/DDBJ databases">
        <title>Comparative analysis of Burkholderia isolates from Puerto Rico.</title>
        <authorList>
            <person name="Hall C."/>
            <person name="Sahl J."/>
            <person name="Wagner D."/>
        </authorList>
    </citation>
    <scope>NUCLEOTIDE SEQUENCE [LARGE SCALE GENOMIC DNA]</scope>
    <source>
        <strain evidence="8 9">Bp9025</strain>
    </source>
</reference>
<dbReference type="PROSITE" id="PS51898">
    <property type="entry name" value="TYR_RECOMBINASE"/>
    <property type="match status" value="1"/>
</dbReference>
<proteinExistence type="inferred from homology"/>
<dbReference type="GO" id="GO:0015074">
    <property type="term" value="P:DNA integration"/>
    <property type="evidence" value="ECO:0007669"/>
    <property type="project" value="UniProtKB-KW"/>
</dbReference>
<comment type="caution">
    <text evidence="8">The sequence shown here is derived from an EMBL/GenBank/DDBJ whole genome shotgun (WGS) entry which is preliminary data.</text>
</comment>
<dbReference type="SUPFAM" id="SSF56349">
    <property type="entry name" value="DNA breaking-rejoining enzymes"/>
    <property type="match status" value="1"/>
</dbReference>
<dbReference type="Gene3D" id="1.10.443.10">
    <property type="entry name" value="Intergrase catalytic core"/>
    <property type="match status" value="1"/>
</dbReference>
<evidence type="ECO:0000313" key="9">
    <source>
        <dbReference type="Proteomes" id="UP000277921"/>
    </source>
</evidence>
<gene>
    <name evidence="8" type="ORF">DF051_27900</name>
</gene>
<keyword evidence="4" id="KW-0233">DNA recombination</keyword>
<evidence type="ECO:0000259" key="7">
    <source>
        <dbReference type="PROSITE" id="PS51900"/>
    </source>
</evidence>
<dbReference type="Pfam" id="PF13356">
    <property type="entry name" value="Arm-DNA-bind_3"/>
    <property type="match status" value="1"/>
</dbReference>
<sequence>MLSTPLTDIRCRTARYAVNGTGNKLFDGGGLFLELRASGAKKWRLKYRFNGKENLLTFGDYPVVSLAEARGKRDEAKRALAAGVDPAMQRDMTRHAQLVAAQNTFESVAREWHEMQRGTWSADHARRVMDRLENDVFPYLGRRPISEISAPELLAVIRRIESRGALETSRKTHQTCGQIFRYAIATGKAERDPSPDLRGALKTRAVKNMARVSEGELPELLAAIDCYDGDRRTKLALRLLSLTFVRTIELRFAEWSEFDLARAEWRIPAPRMKMRQPHIVPLSKQALAVIQAIRDTTTNKRWLLPSPRNSEQPISENTILYALYRMGFHGRMTGHGFRGLASTILNERGFNPDWIERQLAHTEQNSIRAAYNHAQHLPERHRMMQWWADYLDQQSGANVKPIDAGTPRAA</sequence>
<evidence type="ECO:0000256" key="3">
    <source>
        <dbReference type="ARBA" id="ARBA00023125"/>
    </source>
</evidence>
<dbReference type="InterPro" id="IPR038488">
    <property type="entry name" value="Integrase_DNA-bd_sf"/>
</dbReference>
<dbReference type="PANTHER" id="PTHR30629:SF2">
    <property type="entry name" value="PROPHAGE INTEGRASE INTS-RELATED"/>
    <property type="match status" value="1"/>
</dbReference>
<dbReference type="Proteomes" id="UP000277921">
    <property type="component" value="Unassembled WGS sequence"/>
</dbReference>
<dbReference type="InterPro" id="IPR053876">
    <property type="entry name" value="Phage_int_M"/>
</dbReference>
<name>A0A3N8PFJ4_9BURK</name>
<dbReference type="Gene3D" id="3.30.160.390">
    <property type="entry name" value="Integrase, DNA-binding domain"/>
    <property type="match status" value="1"/>
</dbReference>
<dbReference type="GO" id="GO:0006310">
    <property type="term" value="P:DNA recombination"/>
    <property type="evidence" value="ECO:0007669"/>
    <property type="project" value="UniProtKB-KW"/>
</dbReference>
<accession>A0A3N8PFJ4</accession>
<dbReference type="CDD" id="cd00801">
    <property type="entry name" value="INT_P4_C"/>
    <property type="match status" value="1"/>
</dbReference>
<dbReference type="InterPro" id="IPR025166">
    <property type="entry name" value="Integrase_DNA_bind_dom"/>
</dbReference>
<dbReference type="PANTHER" id="PTHR30629">
    <property type="entry name" value="PROPHAGE INTEGRASE"/>
    <property type="match status" value="1"/>
</dbReference>
<dbReference type="InterPro" id="IPR013762">
    <property type="entry name" value="Integrase-like_cat_sf"/>
</dbReference>
<dbReference type="RefSeq" id="WP_124583069.1">
    <property type="nucleotide sequence ID" value="NZ_QTQV01000019.1"/>
</dbReference>
<evidence type="ECO:0000259" key="6">
    <source>
        <dbReference type="PROSITE" id="PS51898"/>
    </source>
</evidence>
<feature type="domain" description="Tyr recombinase" evidence="6">
    <location>
        <begin position="207"/>
        <end position="384"/>
    </location>
</feature>
<evidence type="ECO:0000256" key="2">
    <source>
        <dbReference type="ARBA" id="ARBA00022908"/>
    </source>
</evidence>
<evidence type="ECO:0000313" key="8">
    <source>
        <dbReference type="EMBL" id="RQT10391.1"/>
    </source>
</evidence>
<organism evidence="8 9">
    <name type="scientific">Burkholderia contaminans</name>
    <dbReference type="NCBI Taxonomy" id="488447"/>
    <lineage>
        <taxon>Bacteria</taxon>
        <taxon>Pseudomonadati</taxon>
        <taxon>Pseudomonadota</taxon>
        <taxon>Betaproteobacteria</taxon>
        <taxon>Burkholderiales</taxon>
        <taxon>Burkholderiaceae</taxon>
        <taxon>Burkholderia</taxon>
        <taxon>Burkholderia cepacia complex</taxon>
    </lineage>
</organism>
<evidence type="ECO:0000256" key="5">
    <source>
        <dbReference type="PROSITE-ProRule" id="PRU01248"/>
    </source>
</evidence>
<dbReference type="Pfam" id="PF22022">
    <property type="entry name" value="Phage_int_M"/>
    <property type="match status" value="1"/>
</dbReference>
<evidence type="ECO:0000256" key="4">
    <source>
        <dbReference type="ARBA" id="ARBA00023172"/>
    </source>
</evidence>
<dbReference type="Gene3D" id="1.10.150.130">
    <property type="match status" value="1"/>
</dbReference>
<keyword evidence="2" id="KW-0229">DNA integration</keyword>
<dbReference type="EMBL" id="QTQV01000019">
    <property type="protein sequence ID" value="RQT10391.1"/>
    <property type="molecule type" value="Genomic_DNA"/>
</dbReference>
<dbReference type="AlphaFoldDB" id="A0A3N8PFJ4"/>
<comment type="similarity">
    <text evidence="1">Belongs to the 'phage' integrase family.</text>
</comment>
<dbReference type="InterPro" id="IPR050808">
    <property type="entry name" value="Phage_Integrase"/>
</dbReference>
<keyword evidence="3 5" id="KW-0238">DNA-binding</keyword>
<dbReference type="GO" id="GO:0003677">
    <property type="term" value="F:DNA binding"/>
    <property type="evidence" value="ECO:0007669"/>
    <property type="project" value="UniProtKB-UniRule"/>
</dbReference>
<dbReference type="PROSITE" id="PS51900">
    <property type="entry name" value="CB"/>
    <property type="match status" value="1"/>
</dbReference>
<dbReference type="InterPro" id="IPR011010">
    <property type="entry name" value="DNA_brk_join_enz"/>
</dbReference>
<evidence type="ECO:0000256" key="1">
    <source>
        <dbReference type="ARBA" id="ARBA00008857"/>
    </source>
</evidence>
<dbReference type="InterPro" id="IPR002104">
    <property type="entry name" value="Integrase_catalytic"/>
</dbReference>
<protein>
    <submittedName>
        <fullName evidence="8">DUF4102 domain-containing protein</fullName>
    </submittedName>
</protein>
<dbReference type="InterPro" id="IPR010998">
    <property type="entry name" value="Integrase_recombinase_N"/>
</dbReference>